<dbReference type="SMART" id="SM00382">
    <property type="entry name" value="AAA"/>
    <property type="match status" value="1"/>
</dbReference>
<keyword evidence="6" id="KW-1185">Reference proteome</keyword>
<organism evidence="5 6">
    <name type="scientific">Litorivicinus lipolyticus</name>
    <dbReference type="NCBI Taxonomy" id="418701"/>
    <lineage>
        <taxon>Bacteria</taxon>
        <taxon>Pseudomonadati</taxon>
        <taxon>Pseudomonadota</taxon>
        <taxon>Gammaproteobacteria</taxon>
        <taxon>Oceanospirillales</taxon>
        <taxon>Litorivicinaceae</taxon>
        <taxon>Litorivicinus</taxon>
    </lineage>
</organism>
<evidence type="ECO:0000256" key="2">
    <source>
        <dbReference type="ARBA" id="ARBA00022741"/>
    </source>
</evidence>
<name>A0A5Q2Q5Z4_9GAMM</name>
<dbReference type="KEGG" id="llp:GH975_00415"/>
<dbReference type="OrthoDB" id="9776961at2"/>
<protein>
    <submittedName>
        <fullName evidence="5">Type II/IV secretion system protein</fullName>
    </submittedName>
</protein>
<dbReference type="GO" id="GO:0016887">
    <property type="term" value="F:ATP hydrolysis activity"/>
    <property type="evidence" value="ECO:0007669"/>
    <property type="project" value="TreeGrafter"/>
</dbReference>
<gene>
    <name evidence="5" type="ORF">GH975_00415</name>
</gene>
<evidence type="ECO:0000256" key="1">
    <source>
        <dbReference type="ARBA" id="ARBA00006611"/>
    </source>
</evidence>
<dbReference type="InterPro" id="IPR003593">
    <property type="entry name" value="AAA+_ATPase"/>
</dbReference>
<evidence type="ECO:0000313" key="5">
    <source>
        <dbReference type="EMBL" id="QGG79098.1"/>
    </source>
</evidence>
<dbReference type="PANTHER" id="PTHR30258">
    <property type="entry name" value="TYPE II SECRETION SYSTEM PROTEIN GSPE-RELATED"/>
    <property type="match status" value="1"/>
</dbReference>
<dbReference type="EMBL" id="CP045871">
    <property type="protein sequence ID" value="QGG79098.1"/>
    <property type="molecule type" value="Genomic_DNA"/>
</dbReference>
<dbReference type="Gene3D" id="3.30.300.160">
    <property type="entry name" value="Type II secretion system, protein E, N-terminal domain"/>
    <property type="match status" value="1"/>
</dbReference>
<feature type="domain" description="Bacterial type II secretion system protein E" evidence="4">
    <location>
        <begin position="394"/>
        <end position="408"/>
    </location>
</feature>
<keyword evidence="2" id="KW-0547">Nucleotide-binding</keyword>
<evidence type="ECO:0000256" key="3">
    <source>
        <dbReference type="ARBA" id="ARBA00022840"/>
    </source>
</evidence>
<dbReference type="RefSeq" id="WP_153712602.1">
    <property type="nucleotide sequence ID" value="NZ_CP045871.1"/>
</dbReference>
<dbReference type="Pfam" id="PF05157">
    <property type="entry name" value="MshEN"/>
    <property type="match status" value="1"/>
</dbReference>
<dbReference type="Proteomes" id="UP000388235">
    <property type="component" value="Chromosome"/>
</dbReference>
<dbReference type="SUPFAM" id="SSF160246">
    <property type="entry name" value="EspE N-terminal domain-like"/>
    <property type="match status" value="1"/>
</dbReference>
<dbReference type="Gene3D" id="3.30.450.90">
    <property type="match status" value="1"/>
</dbReference>
<dbReference type="InterPro" id="IPR027417">
    <property type="entry name" value="P-loop_NTPase"/>
</dbReference>
<dbReference type="InterPro" id="IPR007831">
    <property type="entry name" value="T2SS_GspE_N"/>
</dbReference>
<proteinExistence type="inferred from homology"/>
<evidence type="ECO:0000313" key="6">
    <source>
        <dbReference type="Proteomes" id="UP000388235"/>
    </source>
</evidence>
<dbReference type="GO" id="GO:0005524">
    <property type="term" value="F:ATP binding"/>
    <property type="evidence" value="ECO:0007669"/>
    <property type="project" value="UniProtKB-KW"/>
</dbReference>
<sequence length="577" mass="63337">MTTTLAPSTLIELADALIDSGDFDPEAVRAGQAQADRQLHPISALAAQSLTSRSGKVWDESMLTRWWAGLWQLPFERIDPLQLDVQAITAVMSIGFAQSHGILAVAVTPDRVRVAVSNPSDTRWVMGLEQVSKRQVERVIAPPADILRHRHECYSLSQSIGHAQKRGDAQRLTDLEQLLDLGSARPDADDQSIVQVVDWVLRYAFEQRASDIHIEPRRDQARVRLRIDGVLHTVTQVPAQIGAATVSRFKALGRLDVAEKRQPQDGRLKTRSPQGREVELRLSTLPTAFGEKLVARIFDPDVLLKDFPDLGLDHADLACWQRMTGQREGIVLVTGPTGSGKTTTLYSTLRHLATDEVNVCTIEDPIELIEPAFNQVQAQHNIGLDFAAGMKSLLRQDPDIIMVGEIRDRETADMAVQAALTGHLVVSTLHTNDAPSAITRLLELGVPAYLLRATLLGVMAQRLGRTLCPHCKRESTTDAAVWDEFIAPFKSAAPASVFEPVGCEKCRDTGFLGRQGIYEVLELDDELRALIQPDMDLAALKKRAWANGSQPLRLAGAARVAQGLTTLEEVGTVTPPL</sequence>
<dbReference type="PANTHER" id="PTHR30258:SF13">
    <property type="entry name" value="SECRETION PATHWAY ATPASE-RELATED"/>
    <property type="match status" value="1"/>
</dbReference>
<dbReference type="AlphaFoldDB" id="A0A5Q2Q5Z4"/>
<dbReference type="InterPro" id="IPR037257">
    <property type="entry name" value="T2SS_E_N_sf"/>
</dbReference>
<dbReference type="Gene3D" id="3.40.50.300">
    <property type="entry name" value="P-loop containing nucleotide triphosphate hydrolases"/>
    <property type="match status" value="1"/>
</dbReference>
<dbReference type="FunFam" id="3.40.50.300:FF:000398">
    <property type="entry name" value="Type IV pilus assembly ATPase PilB"/>
    <property type="match status" value="1"/>
</dbReference>
<comment type="similarity">
    <text evidence="1">Belongs to the GSP E family.</text>
</comment>
<keyword evidence="3" id="KW-0067">ATP-binding</keyword>
<dbReference type="GO" id="GO:0005886">
    <property type="term" value="C:plasma membrane"/>
    <property type="evidence" value="ECO:0007669"/>
    <property type="project" value="TreeGrafter"/>
</dbReference>
<dbReference type="Pfam" id="PF00437">
    <property type="entry name" value="T2SSE"/>
    <property type="match status" value="1"/>
</dbReference>
<dbReference type="PROSITE" id="PS00662">
    <property type="entry name" value="T2SP_E"/>
    <property type="match status" value="1"/>
</dbReference>
<accession>A0A5Q2Q5Z4</accession>
<dbReference type="SUPFAM" id="SSF52540">
    <property type="entry name" value="P-loop containing nucleoside triphosphate hydrolases"/>
    <property type="match status" value="1"/>
</dbReference>
<reference evidence="5 6" key="1">
    <citation type="submission" date="2019-11" db="EMBL/GenBank/DDBJ databases">
        <authorList>
            <person name="Khan S.A."/>
            <person name="Jeon C.O."/>
            <person name="Chun B.H."/>
        </authorList>
    </citation>
    <scope>NUCLEOTIDE SEQUENCE [LARGE SCALE GENOMIC DNA]</scope>
    <source>
        <strain evidence="5 6">IMCC 1097</strain>
    </source>
</reference>
<dbReference type="InterPro" id="IPR001482">
    <property type="entry name" value="T2SS/T4SS_dom"/>
</dbReference>
<evidence type="ECO:0000259" key="4">
    <source>
        <dbReference type="PROSITE" id="PS00662"/>
    </source>
</evidence>
<dbReference type="CDD" id="cd01129">
    <property type="entry name" value="PulE-GspE-like"/>
    <property type="match status" value="1"/>
</dbReference>